<keyword evidence="4" id="KW-0630">Potassium</keyword>
<gene>
    <name evidence="9" type="primary">trkA</name>
    <name evidence="9" type="ORF">H8711_07505</name>
</gene>
<organism evidence="9 10">
    <name type="scientific">Ligaoa zhengdingensis</name>
    <dbReference type="NCBI Taxonomy" id="2763658"/>
    <lineage>
        <taxon>Bacteria</taxon>
        <taxon>Bacillati</taxon>
        <taxon>Bacillota</taxon>
        <taxon>Clostridia</taxon>
        <taxon>Eubacteriales</taxon>
        <taxon>Oscillospiraceae</taxon>
        <taxon>Ligaoa</taxon>
    </lineage>
</organism>
<feature type="domain" description="RCK C-terminal" evidence="8">
    <location>
        <begin position="140"/>
        <end position="223"/>
    </location>
</feature>
<dbReference type="AlphaFoldDB" id="A0A926E0X5"/>
<dbReference type="InterPro" id="IPR050721">
    <property type="entry name" value="Trk_Ktr_HKT_K-transport"/>
</dbReference>
<keyword evidence="2" id="KW-0813">Transport</keyword>
<dbReference type="NCBIfam" id="NF007039">
    <property type="entry name" value="PRK09496.3-2"/>
    <property type="match status" value="1"/>
</dbReference>
<dbReference type="NCBIfam" id="NF007033">
    <property type="entry name" value="PRK09496.1-5"/>
    <property type="match status" value="1"/>
</dbReference>
<feature type="domain" description="RCK N-terminal" evidence="7">
    <location>
        <begin position="228"/>
        <end position="345"/>
    </location>
</feature>
<dbReference type="InterPro" id="IPR036291">
    <property type="entry name" value="NAD(P)-bd_dom_sf"/>
</dbReference>
<dbReference type="GO" id="GO:0015079">
    <property type="term" value="F:potassium ion transmembrane transporter activity"/>
    <property type="evidence" value="ECO:0007669"/>
    <property type="project" value="InterPro"/>
</dbReference>
<dbReference type="NCBIfam" id="NF007031">
    <property type="entry name" value="PRK09496.1-2"/>
    <property type="match status" value="1"/>
</dbReference>
<reference evidence="9" key="1">
    <citation type="submission" date="2020-08" db="EMBL/GenBank/DDBJ databases">
        <title>Genome public.</title>
        <authorList>
            <person name="Liu C."/>
            <person name="Sun Q."/>
        </authorList>
    </citation>
    <scope>NUCLEOTIDE SEQUENCE</scope>
    <source>
        <strain evidence="9">NSJ-31</strain>
    </source>
</reference>
<evidence type="ECO:0000256" key="4">
    <source>
        <dbReference type="ARBA" id="ARBA00022958"/>
    </source>
</evidence>
<dbReference type="Proteomes" id="UP000653127">
    <property type="component" value="Unassembled WGS sequence"/>
</dbReference>
<dbReference type="InterPro" id="IPR003148">
    <property type="entry name" value="RCK_N"/>
</dbReference>
<proteinExistence type="predicted"/>
<dbReference type="RefSeq" id="WP_249282858.1">
    <property type="nucleotide sequence ID" value="NZ_JACRST010000009.1"/>
</dbReference>
<dbReference type="Pfam" id="PF02254">
    <property type="entry name" value="TrkA_N"/>
    <property type="match status" value="2"/>
</dbReference>
<dbReference type="GO" id="GO:0005886">
    <property type="term" value="C:plasma membrane"/>
    <property type="evidence" value="ECO:0007669"/>
    <property type="project" value="InterPro"/>
</dbReference>
<keyword evidence="5" id="KW-0520">NAD</keyword>
<dbReference type="PROSITE" id="PS51202">
    <property type="entry name" value="RCK_C"/>
    <property type="match status" value="2"/>
</dbReference>
<dbReference type="PROSITE" id="PS51201">
    <property type="entry name" value="RCK_N"/>
    <property type="match status" value="2"/>
</dbReference>
<evidence type="ECO:0000256" key="1">
    <source>
        <dbReference type="ARBA" id="ARBA00017378"/>
    </source>
</evidence>
<dbReference type="InterPro" id="IPR036721">
    <property type="entry name" value="RCK_C_sf"/>
</dbReference>
<evidence type="ECO:0000256" key="2">
    <source>
        <dbReference type="ARBA" id="ARBA00022448"/>
    </source>
</evidence>
<dbReference type="Pfam" id="PF02080">
    <property type="entry name" value="TrkA_C"/>
    <property type="match status" value="2"/>
</dbReference>
<name>A0A926E0X5_9FIRM</name>
<evidence type="ECO:0000313" key="10">
    <source>
        <dbReference type="Proteomes" id="UP000653127"/>
    </source>
</evidence>
<feature type="domain" description="RCK C-terminal" evidence="8">
    <location>
        <begin position="371"/>
        <end position="453"/>
    </location>
</feature>
<keyword evidence="10" id="KW-1185">Reference proteome</keyword>
<keyword evidence="3" id="KW-0633">Potassium transport</keyword>
<dbReference type="PANTHER" id="PTHR43833:SF5">
    <property type="entry name" value="TRK SYSTEM POTASSIUM UPTAKE PROTEIN TRKA"/>
    <property type="match status" value="1"/>
</dbReference>
<dbReference type="SUPFAM" id="SSF116726">
    <property type="entry name" value="TrkA C-terminal domain-like"/>
    <property type="match status" value="2"/>
</dbReference>
<dbReference type="InterPro" id="IPR006037">
    <property type="entry name" value="RCK_C"/>
</dbReference>
<dbReference type="Gene3D" id="3.40.50.720">
    <property type="entry name" value="NAD(P)-binding Rossmann-like Domain"/>
    <property type="match status" value="2"/>
</dbReference>
<dbReference type="Gene3D" id="3.30.70.1450">
    <property type="entry name" value="Regulator of K+ conductance, C-terminal domain"/>
    <property type="match status" value="2"/>
</dbReference>
<keyword evidence="6" id="KW-0406">Ion transport</keyword>
<sequence>MRIVIVGDGKVGQALVEQLSKEGHSIVIIDSSSKVIDNAVNAYDVMGINGNGASRAVQLEAGVNKADLLIAATSSDELNLLSCMVAKKIGARHTIARVRDPEYSQQLLFLKDELGLSMVVNPEMEAANEISRILRFPSALKIDSFARGRVDLVEIKLPNDSPLDGMALSALPAAYHVKILVCIVQREGEVVIPNGSFVLRAGDKISLTGAPNEITSFFRQIGIFKSKVRSAMIVGGGRIGYYLARDLIERGMHVKIIELDESRSVVLSDLLPKAEVIHGDGSDQDVLEEEGIGSCDGFVALTGIDEENIIVSMYAASRGIGRVVTKINRMSLMRMLGSLGIESVISPKYVTANRIVRYVRAKQSSIGSSVETLYQLVDQQVEALEFHVKDDSSGVVGIPLKDLPTLDNLLIACIVRDNRPIIPGGNDTIRVGDNVIIVTSNRYLSNLSDIRSV</sequence>
<evidence type="ECO:0000256" key="6">
    <source>
        <dbReference type="ARBA" id="ARBA00023065"/>
    </source>
</evidence>
<dbReference type="PRINTS" id="PR00335">
    <property type="entry name" value="KUPTAKETRKA"/>
</dbReference>
<protein>
    <recommendedName>
        <fullName evidence="1">Trk system potassium uptake protein TrkA</fullName>
    </recommendedName>
</protein>
<evidence type="ECO:0000313" key="9">
    <source>
        <dbReference type="EMBL" id="MBC8546780.1"/>
    </source>
</evidence>
<dbReference type="EMBL" id="JACRST010000009">
    <property type="protein sequence ID" value="MBC8546780.1"/>
    <property type="molecule type" value="Genomic_DNA"/>
</dbReference>
<dbReference type="NCBIfam" id="NF007041">
    <property type="entry name" value="PRK09496.3-4"/>
    <property type="match status" value="1"/>
</dbReference>
<feature type="domain" description="RCK N-terminal" evidence="7">
    <location>
        <begin position="1"/>
        <end position="120"/>
    </location>
</feature>
<dbReference type="PANTHER" id="PTHR43833">
    <property type="entry name" value="POTASSIUM CHANNEL PROTEIN 2-RELATED-RELATED"/>
    <property type="match status" value="1"/>
</dbReference>
<dbReference type="InterPro" id="IPR006036">
    <property type="entry name" value="K_uptake_TrkA"/>
</dbReference>
<dbReference type="SUPFAM" id="SSF51735">
    <property type="entry name" value="NAD(P)-binding Rossmann-fold domains"/>
    <property type="match status" value="2"/>
</dbReference>
<evidence type="ECO:0000259" key="8">
    <source>
        <dbReference type="PROSITE" id="PS51202"/>
    </source>
</evidence>
<evidence type="ECO:0000256" key="3">
    <source>
        <dbReference type="ARBA" id="ARBA00022538"/>
    </source>
</evidence>
<accession>A0A926E0X5</accession>
<comment type="caution">
    <text evidence="9">The sequence shown here is derived from an EMBL/GenBank/DDBJ whole genome shotgun (WGS) entry which is preliminary data.</text>
</comment>
<evidence type="ECO:0000256" key="5">
    <source>
        <dbReference type="ARBA" id="ARBA00023027"/>
    </source>
</evidence>
<evidence type="ECO:0000259" key="7">
    <source>
        <dbReference type="PROSITE" id="PS51201"/>
    </source>
</evidence>